<feature type="compositionally biased region" description="Basic and acidic residues" evidence="1">
    <location>
        <begin position="155"/>
        <end position="171"/>
    </location>
</feature>
<protein>
    <submittedName>
        <fullName evidence="2">Uncharacterized protein</fullName>
    </submittedName>
</protein>
<dbReference type="Proteomes" id="UP001516400">
    <property type="component" value="Unassembled WGS sequence"/>
</dbReference>
<evidence type="ECO:0000313" key="2">
    <source>
        <dbReference type="EMBL" id="KAL3282870.1"/>
    </source>
</evidence>
<accession>A0ABD2NW40</accession>
<organism evidence="2 3">
    <name type="scientific">Cryptolaemus montrouzieri</name>
    <dbReference type="NCBI Taxonomy" id="559131"/>
    <lineage>
        <taxon>Eukaryota</taxon>
        <taxon>Metazoa</taxon>
        <taxon>Ecdysozoa</taxon>
        <taxon>Arthropoda</taxon>
        <taxon>Hexapoda</taxon>
        <taxon>Insecta</taxon>
        <taxon>Pterygota</taxon>
        <taxon>Neoptera</taxon>
        <taxon>Endopterygota</taxon>
        <taxon>Coleoptera</taxon>
        <taxon>Polyphaga</taxon>
        <taxon>Cucujiformia</taxon>
        <taxon>Coccinelloidea</taxon>
        <taxon>Coccinellidae</taxon>
        <taxon>Scymninae</taxon>
        <taxon>Scymnini</taxon>
        <taxon>Cryptolaemus</taxon>
    </lineage>
</organism>
<proteinExistence type="predicted"/>
<comment type="caution">
    <text evidence="2">The sequence shown here is derived from an EMBL/GenBank/DDBJ whole genome shotgun (WGS) entry which is preliminary data.</text>
</comment>
<reference evidence="2 3" key="1">
    <citation type="journal article" date="2021" name="BMC Biol.">
        <title>Horizontally acquired antibacterial genes associated with adaptive radiation of ladybird beetles.</title>
        <authorList>
            <person name="Li H.S."/>
            <person name="Tang X.F."/>
            <person name="Huang Y.H."/>
            <person name="Xu Z.Y."/>
            <person name="Chen M.L."/>
            <person name="Du X.Y."/>
            <person name="Qiu B.Y."/>
            <person name="Chen P.T."/>
            <person name="Zhang W."/>
            <person name="Slipinski A."/>
            <person name="Escalona H.E."/>
            <person name="Waterhouse R.M."/>
            <person name="Zwick A."/>
            <person name="Pang H."/>
        </authorList>
    </citation>
    <scope>NUCLEOTIDE SEQUENCE [LARGE SCALE GENOMIC DNA]</scope>
    <source>
        <strain evidence="2">SYSU2018</strain>
    </source>
</reference>
<feature type="region of interest" description="Disordered" evidence="1">
    <location>
        <begin position="149"/>
        <end position="183"/>
    </location>
</feature>
<evidence type="ECO:0000313" key="3">
    <source>
        <dbReference type="Proteomes" id="UP001516400"/>
    </source>
</evidence>
<dbReference type="EMBL" id="JABFTP020000144">
    <property type="protein sequence ID" value="KAL3282870.1"/>
    <property type="molecule type" value="Genomic_DNA"/>
</dbReference>
<name>A0ABD2NW40_9CUCU</name>
<keyword evidence="3" id="KW-1185">Reference proteome</keyword>
<evidence type="ECO:0000256" key="1">
    <source>
        <dbReference type="SAM" id="MobiDB-lite"/>
    </source>
</evidence>
<feature type="non-terminal residue" evidence="2">
    <location>
        <position position="1"/>
    </location>
</feature>
<gene>
    <name evidence="2" type="ORF">HHI36_006029</name>
</gene>
<dbReference type="AlphaFoldDB" id="A0ABD2NW40"/>
<sequence>ASQSFFKELSRLNKENLINIILKKCILDNILVSEELKVFVENKNDKVLGKVNNSYTATTNNESADTELVGLKGELKTMKMQFDYSMEIIKTLKSTVSDKELMFNLLTKDKQMETMNDKAGDVAVTNTNNSYKGNLTQGKKQNIVSTENHAGTHIQPDKPSETQQENSEKVVKKTLTRKPQDLL</sequence>